<dbReference type="NCBIfam" id="TIGR02251">
    <property type="entry name" value="HIF-SF_euk"/>
    <property type="match status" value="1"/>
</dbReference>
<dbReference type="SUPFAM" id="SSF56784">
    <property type="entry name" value="HAD-like"/>
    <property type="match status" value="1"/>
</dbReference>
<dbReference type="SMART" id="SM00577">
    <property type="entry name" value="CPDc"/>
    <property type="match status" value="1"/>
</dbReference>
<dbReference type="KEGG" id="pyo:PY17X_1405000"/>
<dbReference type="PROSITE" id="PS50969">
    <property type="entry name" value="FCP1"/>
    <property type="match status" value="1"/>
</dbReference>
<dbReference type="OrthoDB" id="277011at2759"/>
<reference evidence="4 5" key="1">
    <citation type="journal article" date="2014" name="BMC Biol.">
        <title>A comprehensive evaluation of rodent malaria parasite genomes and gene expression.</title>
        <authorList>
            <person name="Otto T.D."/>
            <person name="Bohme U."/>
            <person name="Jackson A.P."/>
            <person name="Hunt M."/>
            <person name="Franke-Fayard B."/>
            <person name="Hoeijmakers W.A."/>
            <person name="Religa A.A."/>
            <person name="Robertson L."/>
            <person name="Sanders M."/>
            <person name="Ogun S.A."/>
            <person name="Cunningham D."/>
            <person name="Erhart A."/>
            <person name="Billker O."/>
            <person name="Khan S.M."/>
            <person name="Stunnenberg H.G."/>
            <person name="Langhorne J."/>
            <person name="Holder A.A."/>
            <person name="Waters A.P."/>
            <person name="Newbold C.I."/>
            <person name="Pain A."/>
            <person name="Berriman M."/>
            <person name="Janse C.J."/>
        </authorList>
    </citation>
    <scope>NUCLEOTIDE SEQUENCE [LARGE SCALE GENOMIC DNA]</scope>
    <source>
        <strain evidence="3 4">17X</strain>
        <strain evidence="2 5">YM</strain>
    </source>
</reference>
<dbReference type="InterPro" id="IPR011948">
    <property type="entry name" value="Dullard_phosphatase"/>
</dbReference>
<reference evidence="2" key="3">
    <citation type="submission" date="2014-05" db="EMBL/GenBank/DDBJ databases">
        <authorList>
            <person name="Aslett A.Martin."/>
            <person name="De Silva Nishadi"/>
        </authorList>
    </citation>
    <scope>NUCLEOTIDE SEQUENCE</scope>
    <source>
        <strain evidence="2">YM</strain>
    </source>
</reference>
<dbReference type="InterPro" id="IPR023214">
    <property type="entry name" value="HAD_sf"/>
</dbReference>
<dbReference type="OMA" id="KFCEDNC"/>
<dbReference type="VEuPathDB" id="PlasmoDB:PY00226"/>
<sequence length="1261" mass="150137">MKKAQNNYTNMQKEEENNILLKLNDKPISKQLKYKIAPEYFLLNRKDENDKYYMVKKTDCIENKRQSLNIKHTKIILCEDIKNRANSLNYGSGYSNIDRRGSNNISYLMKHNIPLKNYHKNKGEQKCTHREMMKNENKDQIKNEPNKNNGIFSTLLNKNKKIIYSDKKKNQFFFPKKKKDKRQKEHYKSNFAKKNIVNLLKKSSRKLLGSGEKVNILKFLFLKIKKKDDQIINKNNDLLINLKKDVSTDSYSQHKDNSIPLKDKEDKHVEKKVRNSFLKSYNEHNKRHSKNKIKIISNLLINDNNTKSCRENYNNTKERMESVSKITEKEYESKKVSSKIMKNYFSRKDNKKKEYYEYGMLYDERDAEMNKIPFISRTQKMRIKPEDIININKIKKNNSKNNSEKNYAKNNNSNYNLDLLEYCLLDINIKRDDFLNKNKRNLSEIIPIKRNKNYINSYDDIKGKSWEFVKKEKRGKSDNSHLSIKNDHYDCLYHGNIVLKKIPKLTNGVKNVHLNEECNTKSHKKYNRKKELKLFKYKLNKAKINKQAKIYKTDEVHEDIDNNKIRTIFIDEENDKKWNYFSWLGEEKNNSINHRRSNNYIDSSDYKRNSKELKYCNKNGGLNNNIKKKYESYSDSNFTYDKNKIKKQRKNVFQYIYEKNKKKKENQKGLNKSETQSDNVKKKYIYPISLSINKDIEDSIRTKGNATKNVDKKKFFEKKNVKIQNFITKDELFDMCRKEENCLKNEEKKSDKDTTKSDHFVKTRNLNTPYKLLDINSKDKYGGNIKITEKGIKHDIRKDETITPEYYILSNTREIKNEKPNGNMKNKSINEKNVEIEKCTNSIDQKINNNEEYNKNSSGDKVNNETKNTSIIEKGKHNGLKISEKIPDLLNNENKLITKINKNDINSSRYNNAKDDKNSIYDDHVSYTNLEFNIKDLITSVSKEECDVSNDYKHEKRKKNYLKTDGVTIIDKCKENAKNTNKRDRKKNFSFYFMKFRYFRYFFLEYKKKQNNVIPINEHRPNKVFRKKKKKFKKISLLNLYERNKILQTCANNNYMNTNKEHCNLGEFLLGEQKGKNKGRKTVVLDLDETLIHSSLRNDKGNSFRINIELGNEKCFIYVNKRPGVDYFFQEISKYYEIVIFTASMPKYANAVIDKLDVNRVCSYRLFRESCTLWNNNYVKDIRLLGRDLKNVIIIDNSTYVQKFCADNCFLIKSWFDDPTDTELYKLIPFLKGISNKVSIVKELKEYKKLEKKKRNVIKNI</sequence>
<dbReference type="InterPro" id="IPR036412">
    <property type="entry name" value="HAD-like_sf"/>
</dbReference>
<dbReference type="PANTHER" id="PTHR12210">
    <property type="entry name" value="DULLARD PROTEIN PHOSPHATASE"/>
    <property type="match status" value="1"/>
</dbReference>
<evidence type="ECO:0000259" key="1">
    <source>
        <dbReference type="PROSITE" id="PS50969"/>
    </source>
</evidence>
<dbReference type="Pfam" id="PF03031">
    <property type="entry name" value="NIF"/>
    <property type="match status" value="1"/>
</dbReference>
<feature type="domain" description="FCP1 homology" evidence="1">
    <location>
        <begin position="1076"/>
        <end position="1234"/>
    </location>
</feature>
<dbReference type="Proteomes" id="UP000072874">
    <property type="component" value="Chromosome 14"/>
</dbReference>
<dbReference type="VEuPathDB" id="PlasmoDB:PYYM_1406900"/>
<dbReference type="EMBL" id="LK934642">
    <property type="protein sequence ID" value="CDU20404.1"/>
    <property type="molecule type" value="Genomic_DNA"/>
</dbReference>
<dbReference type="Gene3D" id="3.40.50.1000">
    <property type="entry name" value="HAD superfamily/HAD-like"/>
    <property type="match status" value="1"/>
</dbReference>
<dbReference type="InterPro" id="IPR050365">
    <property type="entry name" value="TIM50"/>
</dbReference>
<dbReference type="VEuPathDB" id="PlasmoDB:Py17XNL_001400902"/>
<proteinExistence type="predicted"/>
<dbReference type="RefSeq" id="XP_022812809.1">
    <property type="nucleotide sequence ID" value="XM_022957411.1"/>
</dbReference>
<dbReference type="CDD" id="cd07521">
    <property type="entry name" value="HAD_FCP1-like"/>
    <property type="match status" value="1"/>
</dbReference>
<dbReference type="Proteomes" id="UP000072904">
    <property type="component" value="Chromosome 14"/>
</dbReference>
<protein>
    <submittedName>
        <fullName evidence="2 3">Phosphatase, putative</fullName>
    </submittedName>
</protein>
<evidence type="ECO:0000313" key="2">
    <source>
        <dbReference type="EMBL" id="CDU20404.1"/>
    </source>
</evidence>
<organism evidence="2 5">
    <name type="scientific">Plasmodium yoelii</name>
    <dbReference type="NCBI Taxonomy" id="5861"/>
    <lineage>
        <taxon>Eukaryota</taxon>
        <taxon>Sar</taxon>
        <taxon>Alveolata</taxon>
        <taxon>Apicomplexa</taxon>
        <taxon>Aconoidasida</taxon>
        <taxon>Haemosporida</taxon>
        <taxon>Plasmodiidae</taxon>
        <taxon>Plasmodium</taxon>
        <taxon>Plasmodium (Vinckeia)</taxon>
    </lineage>
</organism>
<evidence type="ECO:0000313" key="3">
    <source>
        <dbReference type="EMBL" id="VTZ81364.1"/>
    </source>
</evidence>
<name>A0A077YB28_PLAYE</name>
<dbReference type="AlphaFoldDB" id="A0A077YB28"/>
<reference evidence="3" key="4">
    <citation type="submission" date="2019-05" db="EMBL/GenBank/DDBJ databases">
        <authorList>
            <consortium name="Pathogen Informatics"/>
        </authorList>
    </citation>
    <scope>NUCLEOTIDE SEQUENCE</scope>
    <source>
        <strain evidence="3">17X</strain>
    </source>
</reference>
<dbReference type="GO" id="GO:0016791">
    <property type="term" value="F:phosphatase activity"/>
    <property type="evidence" value="ECO:0007669"/>
    <property type="project" value="InterPro"/>
</dbReference>
<dbReference type="InterPro" id="IPR004274">
    <property type="entry name" value="FCP1_dom"/>
</dbReference>
<dbReference type="FunFam" id="3.40.50.1000:FF:000093">
    <property type="entry name" value="NLI interacting factor-like phosphatase family protein"/>
    <property type="match status" value="1"/>
</dbReference>
<evidence type="ECO:0000313" key="4">
    <source>
        <dbReference type="Proteomes" id="UP000072874"/>
    </source>
</evidence>
<dbReference type="VEuPathDB" id="PlasmoDB:PY17X_1405000"/>
<accession>A0A077YB28</accession>
<dbReference type="EMBL" id="LM993668">
    <property type="protein sequence ID" value="VTZ81364.1"/>
    <property type="molecule type" value="Genomic_DNA"/>
</dbReference>
<dbReference type="GeneID" id="3807389"/>
<gene>
    <name evidence="3" type="ORF">PY17X_1405000</name>
    <name evidence="2" type="ORF">PYYM_1406900</name>
</gene>
<reference evidence="3" key="2">
    <citation type="submission" date="2014-05" db="EMBL/GenBank/DDBJ databases">
        <authorList>
            <person name="Aslett M.A."/>
            <person name="De Silva N."/>
        </authorList>
    </citation>
    <scope>NUCLEOTIDE SEQUENCE</scope>
    <source>
        <strain evidence="3">17X</strain>
    </source>
</reference>
<evidence type="ECO:0000313" key="5">
    <source>
        <dbReference type="Proteomes" id="UP000072904"/>
    </source>
</evidence>